<dbReference type="HAMAP" id="MF_00316">
    <property type="entry name" value="MobA"/>
    <property type="match status" value="1"/>
</dbReference>
<evidence type="ECO:0000256" key="8">
    <source>
        <dbReference type="HAMAP-Rule" id="MF_00316"/>
    </source>
</evidence>
<keyword evidence="10" id="KW-0548">Nucleotidyltransferase</keyword>
<feature type="binding site" evidence="8">
    <location>
        <begin position="18"/>
        <end position="20"/>
    </location>
    <ligand>
        <name>GTP</name>
        <dbReference type="ChEBI" id="CHEBI:37565"/>
    </ligand>
</feature>
<dbReference type="PANTHER" id="PTHR19136">
    <property type="entry name" value="MOLYBDENUM COFACTOR GUANYLYLTRANSFERASE"/>
    <property type="match status" value="1"/>
</dbReference>
<dbReference type="GO" id="GO:0046872">
    <property type="term" value="F:metal ion binding"/>
    <property type="evidence" value="ECO:0007669"/>
    <property type="project" value="UniProtKB-KW"/>
</dbReference>
<dbReference type="GO" id="GO:0005525">
    <property type="term" value="F:GTP binding"/>
    <property type="evidence" value="ECO:0007669"/>
    <property type="project" value="UniProtKB-UniRule"/>
</dbReference>
<feature type="binding site" evidence="8">
    <location>
        <position position="77"/>
    </location>
    <ligand>
        <name>GTP</name>
        <dbReference type="ChEBI" id="CHEBI:37565"/>
    </ligand>
</feature>
<comment type="domain">
    <text evidence="8">The N-terminal domain determines nucleotide recognition and specific binding, while the C-terminal domain determines the specific binding to the target protein.</text>
</comment>
<feature type="binding site" evidence="8">
    <location>
        <position position="107"/>
    </location>
    <ligand>
        <name>GTP</name>
        <dbReference type="ChEBI" id="CHEBI:37565"/>
    </ligand>
</feature>
<evidence type="ECO:0000256" key="4">
    <source>
        <dbReference type="ARBA" id="ARBA00022741"/>
    </source>
</evidence>
<protein>
    <recommendedName>
        <fullName evidence="8">Molybdenum cofactor guanylyltransferase</fullName>
        <shortName evidence="8">MoCo guanylyltransferase</shortName>
        <ecNumber evidence="8">2.7.7.77</ecNumber>
    </recommendedName>
    <alternativeName>
        <fullName evidence="8">GTP:molybdopterin guanylyltransferase</fullName>
    </alternativeName>
    <alternativeName>
        <fullName evidence="8">Mo-MPT guanylyltransferase</fullName>
    </alternativeName>
    <alternativeName>
        <fullName evidence="8">Molybdopterin guanylyltransferase</fullName>
    </alternativeName>
    <alternativeName>
        <fullName evidence="8">Molybdopterin-guanine dinucleotide synthase</fullName>
        <shortName evidence="8">MGD synthase</shortName>
    </alternativeName>
</protein>
<evidence type="ECO:0000256" key="7">
    <source>
        <dbReference type="ARBA" id="ARBA00023150"/>
    </source>
</evidence>
<evidence type="ECO:0000256" key="5">
    <source>
        <dbReference type="ARBA" id="ARBA00022842"/>
    </source>
</evidence>
<comment type="subcellular location">
    <subcellularLocation>
        <location evidence="8">Cytoplasm</location>
    </subcellularLocation>
</comment>
<evidence type="ECO:0000313" key="10">
    <source>
        <dbReference type="EMBL" id="XDK23982.1"/>
    </source>
</evidence>
<keyword evidence="1 8" id="KW-0963">Cytoplasm</keyword>
<comment type="similarity">
    <text evidence="8">Belongs to the MobA family.</text>
</comment>
<feature type="binding site" evidence="8">
    <location>
        <position position="31"/>
    </location>
    <ligand>
        <name>GTP</name>
        <dbReference type="ChEBI" id="CHEBI:37565"/>
    </ligand>
</feature>
<dbReference type="PANTHER" id="PTHR19136:SF81">
    <property type="entry name" value="MOLYBDENUM COFACTOR GUANYLYLTRANSFERASE"/>
    <property type="match status" value="1"/>
</dbReference>
<keyword evidence="5 8" id="KW-0460">Magnesium</keyword>
<evidence type="ECO:0000256" key="2">
    <source>
        <dbReference type="ARBA" id="ARBA00022679"/>
    </source>
</evidence>
<reference evidence="10" key="1">
    <citation type="submission" date="2024-07" db="EMBL/GenBank/DDBJ databases">
        <title>Genome Analysis of a Potential Novel Vibrio Species Secreting pH- and Thermo-stable Alginate Lyase and its Application in Producing Alginate Oligosaccharides.</title>
        <authorList>
            <person name="Huang H."/>
            <person name="Bao K."/>
        </authorList>
    </citation>
    <scope>NUCLEOTIDE SEQUENCE</scope>
    <source>
        <strain evidence="10">HB236076</strain>
    </source>
</reference>
<dbReference type="AlphaFoldDB" id="A0AB39H7M0"/>
<comment type="cofactor">
    <cofactor evidence="8">
        <name>Mg(2+)</name>
        <dbReference type="ChEBI" id="CHEBI:18420"/>
    </cofactor>
</comment>
<dbReference type="CDD" id="cd02503">
    <property type="entry name" value="MobA"/>
    <property type="match status" value="1"/>
</dbReference>
<comment type="catalytic activity">
    <reaction evidence="8">
        <text>Mo-molybdopterin + GTP + H(+) = Mo-molybdopterin guanine dinucleotide + diphosphate</text>
        <dbReference type="Rhea" id="RHEA:34243"/>
        <dbReference type="ChEBI" id="CHEBI:15378"/>
        <dbReference type="ChEBI" id="CHEBI:33019"/>
        <dbReference type="ChEBI" id="CHEBI:37565"/>
        <dbReference type="ChEBI" id="CHEBI:71302"/>
        <dbReference type="ChEBI" id="CHEBI:71310"/>
        <dbReference type="EC" id="2.7.7.77"/>
    </reaction>
</comment>
<feature type="binding site" evidence="8">
    <location>
        <position position="107"/>
    </location>
    <ligand>
        <name>Mg(2+)</name>
        <dbReference type="ChEBI" id="CHEBI:18420"/>
    </ligand>
</feature>
<accession>A0AB39H7M0</accession>
<dbReference type="KEGG" id="vih:AB0763_06975"/>
<dbReference type="Gene3D" id="3.90.550.10">
    <property type="entry name" value="Spore Coat Polysaccharide Biosynthesis Protein SpsA, Chain A"/>
    <property type="match status" value="1"/>
</dbReference>
<organism evidence="10">
    <name type="scientific">Vibrio sp. HB236076</name>
    <dbReference type="NCBI Taxonomy" id="3232307"/>
    <lineage>
        <taxon>Bacteria</taxon>
        <taxon>Pseudomonadati</taxon>
        <taxon>Pseudomonadota</taxon>
        <taxon>Gammaproteobacteria</taxon>
        <taxon>Vibrionales</taxon>
        <taxon>Vibrionaceae</taxon>
        <taxon>Vibrio</taxon>
    </lineage>
</organism>
<dbReference type="GO" id="GO:0005737">
    <property type="term" value="C:cytoplasm"/>
    <property type="evidence" value="ECO:0007669"/>
    <property type="project" value="UniProtKB-SubCell"/>
</dbReference>
<keyword evidence="7 8" id="KW-0501">Molybdenum cofactor biosynthesis</keyword>
<feature type="domain" description="MobA-like NTP transferase" evidence="9">
    <location>
        <begin position="16"/>
        <end position="160"/>
    </location>
</feature>
<evidence type="ECO:0000259" key="9">
    <source>
        <dbReference type="Pfam" id="PF12804"/>
    </source>
</evidence>
<dbReference type="InterPro" id="IPR029044">
    <property type="entry name" value="Nucleotide-diphossugar_trans"/>
</dbReference>
<name>A0AB39H7M0_9VIBR</name>
<dbReference type="EMBL" id="CP162601">
    <property type="protein sequence ID" value="XDK23982.1"/>
    <property type="molecule type" value="Genomic_DNA"/>
</dbReference>
<evidence type="ECO:0000256" key="3">
    <source>
        <dbReference type="ARBA" id="ARBA00022723"/>
    </source>
</evidence>
<keyword evidence="4 8" id="KW-0547">Nucleotide-binding</keyword>
<comment type="caution">
    <text evidence="8">Lacks conserved residue(s) required for the propagation of feature annotation.</text>
</comment>
<keyword evidence="3 8" id="KW-0479">Metal-binding</keyword>
<keyword evidence="2 8" id="KW-0808">Transferase</keyword>
<evidence type="ECO:0000256" key="6">
    <source>
        <dbReference type="ARBA" id="ARBA00023134"/>
    </source>
</evidence>
<dbReference type="InterPro" id="IPR013482">
    <property type="entry name" value="Molybde_CF_guanTrfase"/>
</dbReference>
<keyword evidence="6 8" id="KW-0342">GTP-binding</keyword>
<dbReference type="RefSeq" id="WP_306100030.1">
    <property type="nucleotide sequence ID" value="NZ_CP162601.1"/>
</dbReference>
<dbReference type="InterPro" id="IPR025877">
    <property type="entry name" value="MobA-like_NTP_Trfase"/>
</dbReference>
<dbReference type="SUPFAM" id="SSF53448">
    <property type="entry name" value="Nucleotide-diphospho-sugar transferases"/>
    <property type="match status" value="1"/>
</dbReference>
<dbReference type="GO" id="GO:0061603">
    <property type="term" value="F:molybdenum cofactor guanylyltransferase activity"/>
    <property type="evidence" value="ECO:0007669"/>
    <property type="project" value="UniProtKB-EC"/>
</dbReference>
<gene>
    <name evidence="8 10" type="primary">mobA</name>
    <name evidence="10" type="ORF">AB0763_06975</name>
</gene>
<comment type="subunit">
    <text evidence="8">Monomer.</text>
</comment>
<dbReference type="EC" id="2.7.7.77" evidence="8"/>
<dbReference type="Pfam" id="PF12804">
    <property type="entry name" value="NTP_transf_3"/>
    <property type="match status" value="1"/>
</dbReference>
<evidence type="ECO:0000256" key="1">
    <source>
        <dbReference type="ARBA" id="ARBA00022490"/>
    </source>
</evidence>
<comment type="function">
    <text evidence="8">Transfers a GMP moiety from GTP to Mo-molybdopterin (Mo-MPT) cofactor (Moco or molybdenum cofactor) to form Mo-molybdopterin guanine dinucleotide (Mo-MGD) cofactor.</text>
</comment>
<sequence>MSNKFCYSALDRVTWLILAGGMGSRMHGKDKGLLKRSGRYMTDYLVQQLHELGFRHCLISANRNIAIHQQFAPVITDQYQGYQGPLAGIHAASARICTPYLATLPCDIPELPLPFIQQVIERVCLSTSEDAMSYIAFDGERLQPTFGLLHQSDTLILKTMLNNNERKMTSFFSRINATRLPPLPKQCFVNLNSPSDLLIYNDIIEK</sequence>
<proteinExistence type="inferred from homology"/>
<dbReference type="GO" id="GO:0006777">
    <property type="term" value="P:Mo-molybdopterin cofactor biosynthetic process"/>
    <property type="evidence" value="ECO:0007669"/>
    <property type="project" value="UniProtKB-KW"/>
</dbReference>